<accession>A0ABV9K4S5</accession>
<keyword evidence="3" id="KW-1185">Reference proteome</keyword>
<dbReference type="Pfam" id="PF14121">
    <property type="entry name" value="Porin_10"/>
    <property type="match status" value="1"/>
</dbReference>
<gene>
    <name evidence="2" type="ORF">ACFO3G_00210</name>
</gene>
<feature type="signal peptide" evidence="1">
    <location>
        <begin position="1"/>
        <end position="30"/>
    </location>
</feature>
<dbReference type="Proteomes" id="UP001596020">
    <property type="component" value="Unassembled WGS sequence"/>
</dbReference>
<dbReference type="RefSeq" id="WP_380076843.1">
    <property type="nucleotide sequence ID" value="NZ_JBHSGO010000004.1"/>
</dbReference>
<protein>
    <submittedName>
        <fullName evidence="2">Porin</fullName>
    </submittedName>
</protein>
<comment type="caution">
    <text evidence="2">The sequence shown here is derived from an EMBL/GenBank/DDBJ whole genome shotgun (WGS) entry which is preliminary data.</text>
</comment>
<evidence type="ECO:0000256" key="1">
    <source>
        <dbReference type="SAM" id="SignalP"/>
    </source>
</evidence>
<proteinExistence type="predicted"/>
<sequence>MNKNKTTSYKVPFGLLMAVLICFLSQSVSAQNTVKGSAKDKSFDPYNFKKENQVSEEQIIYRGNKTKAFWINPNTGDAIRTSMDTVTWGFFNRQSADGRSLSTGYLGNYNSPWVSKMFFDLPSERSFFFYKDALYKLMYDPSEARFYDTKSPFTKVIFTRNFDTDNRNSRINSTFSSNYGKRFNLGCDFDYTYSNGYYESQKTKDFCYRVFGSYKLDRYEIYAAFGNDYFNITENGGIANDRYITHPEEFDKGKTDIRTKDIPVNFPGSKVFNTLRQGHAFLTHRFNLGYHKDIEVKDENGKVMEDKDSTVFIPVGSIVHSLRYSKNHRRFIAKEGIDWKKFYPETFILNTDGKAIPNDTTEMTEIANTLALSLREGFRPWVKFGLTGYARLENRNYHLMDSIKGNWLKDSDYDLYLGGEINSMKGKHFNFLANGEVSVLGENIGTVRLNGILSTNVTLFKKKMGLDVWANMSNTKASYLLKHQHGTLRWWDKSFDDPKRIDFGGKLYSDWLGLEIKVNTATLKNHIFFDYQGLPMQKSGAIQVLSAEIKESKKLGILGLQLQAAYQKSSDQKAIPLPDFSVYGNLFLDFYIAKVMHTQIGVDARFHTKYKAPGYDPATMQFYNQNEINVGGNAPLMTLYLNAHLKRARFFVEMYNIGEAIFNQDRFSLPHYAIDPMAFKFGIAVDFND</sequence>
<dbReference type="InterPro" id="IPR025631">
    <property type="entry name" value="Porin_10"/>
</dbReference>
<evidence type="ECO:0000313" key="3">
    <source>
        <dbReference type="Proteomes" id="UP001596020"/>
    </source>
</evidence>
<keyword evidence="1" id="KW-0732">Signal</keyword>
<organism evidence="2 3">
    <name type="scientific">Falsiporphyromonas endometrii</name>
    <dbReference type="NCBI Taxonomy" id="1387297"/>
    <lineage>
        <taxon>Bacteria</taxon>
        <taxon>Pseudomonadati</taxon>
        <taxon>Bacteroidota</taxon>
        <taxon>Bacteroidia</taxon>
        <taxon>Bacteroidales</taxon>
        <taxon>Porphyromonadaceae</taxon>
        <taxon>Falsiporphyromonas</taxon>
    </lineage>
</organism>
<feature type="chain" id="PRO_5047106993" evidence="1">
    <location>
        <begin position="31"/>
        <end position="689"/>
    </location>
</feature>
<name>A0ABV9K4S5_9PORP</name>
<reference evidence="3" key="1">
    <citation type="journal article" date="2019" name="Int. J. Syst. Evol. Microbiol.">
        <title>The Global Catalogue of Microorganisms (GCM) 10K type strain sequencing project: providing services to taxonomists for standard genome sequencing and annotation.</title>
        <authorList>
            <consortium name="The Broad Institute Genomics Platform"/>
            <consortium name="The Broad Institute Genome Sequencing Center for Infectious Disease"/>
            <person name="Wu L."/>
            <person name="Ma J."/>
        </authorList>
    </citation>
    <scope>NUCLEOTIDE SEQUENCE [LARGE SCALE GENOMIC DNA]</scope>
    <source>
        <strain evidence="3">CGMCC 4.7357</strain>
    </source>
</reference>
<dbReference type="EMBL" id="JBHSGO010000004">
    <property type="protein sequence ID" value="MFC4665059.1"/>
    <property type="molecule type" value="Genomic_DNA"/>
</dbReference>
<evidence type="ECO:0000313" key="2">
    <source>
        <dbReference type="EMBL" id="MFC4665059.1"/>
    </source>
</evidence>